<feature type="compositionally biased region" description="Pro residues" evidence="1">
    <location>
        <begin position="258"/>
        <end position="273"/>
    </location>
</feature>
<accession>A0A5B0VJF4</accession>
<feature type="domain" description="Flp pilus assembly protein RcpC/CpaB" evidence="2">
    <location>
        <begin position="119"/>
        <end position="223"/>
    </location>
</feature>
<evidence type="ECO:0000313" key="3">
    <source>
        <dbReference type="EMBL" id="KAA1174403.1"/>
    </source>
</evidence>
<dbReference type="InterPro" id="IPR031571">
    <property type="entry name" value="RcpC_dom"/>
</dbReference>
<evidence type="ECO:0000313" key="4">
    <source>
        <dbReference type="Proteomes" id="UP000323161"/>
    </source>
</evidence>
<proteinExistence type="predicted"/>
<dbReference type="EMBL" id="VTUU01000003">
    <property type="protein sequence ID" value="KAA1174403.1"/>
    <property type="molecule type" value="Genomic_DNA"/>
</dbReference>
<comment type="caution">
    <text evidence="3">The sequence shown here is derived from an EMBL/GenBank/DDBJ whole genome shotgun (WGS) entry which is preliminary data.</text>
</comment>
<dbReference type="NCBIfam" id="TIGR03177">
    <property type="entry name" value="pilus_cpaB"/>
    <property type="match status" value="1"/>
</dbReference>
<evidence type="ECO:0000259" key="2">
    <source>
        <dbReference type="Pfam" id="PF16976"/>
    </source>
</evidence>
<evidence type="ECO:0000256" key="1">
    <source>
        <dbReference type="SAM" id="MobiDB-lite"/>
    </source>
</evidence>
<protein>
    <submittedName>
        <fullName evidence="3">Flp pilus assembly protein CpaB</fullName>
    </submittedName>
</protein>
<keyword evidence="4" id="KW-1185">Reference proteome</keyword>
<organism evidence="3 4">
    <name type="scientific">Marinobacter salinexigens</name>
    <dbReference type="NCBI Taxonomy" id="2919747"/>
    <lineage>
        <taxon>Bacteria</taxon>
        <taxon>Pseudomonadati</taxon>
        <taxon>Pseudomonadota</taxon>
        <taxon>Gammaproteobacteria</taxon>
        <taxon>Pseudomonadales</taxon>
        <taxon>Marinobacteraceae</taxon>
        <taxon>Marinobacter</taxon>
    </lineage>
</organism>
<reference evidence="3 4" key="1">
    <citation type="submission" date="2019-08" db="EMBL/GenBank/DDBJ databases">
        <title>Marinobacter ZYF650 sp. nov., a marine bacterium isolated from seawater of the Mariana trench.</title>
        <authorList>
            <person name="Ahmad W."/>
        </authorList>
    </citation>
    <scope>NUCLEOTIDE SEQUENCE [LARGE SCALE GENOMIC DNA]</scope>
    <source>
        <strain evidence="3 4">ZYF650</strain>
    </source>
</reference>
<feature type="region of interest" description="Disordered" evidence="1">
    <location>
        <begin position="254"/>
        <end position="289"/>
    </location>
</feature>
<dbReference type="AlphaFoldDB" id="A0A5B0VJF4"/>
<dbReference type="RefSeq" id="WP_149599968.1">
    <property type="nucleotide sequence ID" value="NZ_VTUU01000003.1"/>
</dbReference>
<name>A0A5B0VJF4_9GAMM</name>
<dbReference type="Pfam" id="PF16976">
    <property type="entry name" value="RcpC"/>
    <property type="match status" value="1"/>
</dbReference>
<dbReference type="Proteomes" id="UP000323161">
    <property type="component" value="Unassembled WGS sequence"/>
</dbReference>
<dbReference type="InterPro" id="IPR017592">
    <property type="entry name" value="Pilus_assmbl_Flp-typ_CpaB"/>
</dbReference>
<gene>
    <name evidence="3" type="primary">cpaB</name>
    <name evidence="3" type="ORF">FWJ25_09220</name>
</gene>
<sequence length="289" mass="30619">MNKRLVYALPAIVLALVALALAALGFLTRNQETVQSVVPASVSDPVQPEPDPAYEYLVAIESITPGTVLSEEAFLPVTSDKPVADAILASEVPMGEPVKTGLAAGQILSANHLRNESLLEQMVEPGFQAMAIAVDDLSGVGGLLRPGDRVDVTAVFRKSDQDEPAAMRLLTNILVLAVRGVPHQGESLEGNDQRRNATVVLSVPVDVAPRLLLASAEGDLRLAASSMVADDATPELVASAEDGKDEKEKPVYLKDLFPKPPAPKQVAAPPPKPQVEVYEGAQSRKVYVN</sequence>